<dbReference type="AlphaFoldDB" id="A0AAV4LDI8"/>
<evidence type="ECO:0000256" key="9">
    <source>
        <dbReference type="PIRNR" id="PIRNR006171"/>
    </source>
</evidence>
<dbReference type="SMART" id="SM00448">
    <property type="entry name" value="REC"/>
    <property type="match status" value="1"/>
</dbReference>
<keyword evidence="2 9" id="KW-0963">Cytoplasm</keyword>
<keyword evidence="8 9" id="KW-0804">Transcription</keyword>
<evidence type="ECO:0000256" key="5">
    <source>
        <dbReference type="ARBA" id="ARBA00023015"/>
    </source>
</evidence>
<dbReference type="Gene3D" id="3.40.50.2300">
    <property type="match status" value="1"/>
</dbReference>
<proteinExistence type="predicted"/>
<evidence type="ECO:0000256" key="7">
    <source>
        <dbReference type="ARBA" id="ARBA00023159"/>
    </source>
</evidence>
<dbReference type="InterPro" id="IPR036390">
    <property type="entry name" value="WH_DNA-bd_sf"/>
</dbReference>
<evidence type="ECO:0000313" key="13">
    <source>
        <dbReference type="Proteomes" id="UP001057291"/>
    </source>
</evidence>
<evidence type="ECO:0000256" key="8">
    <source>
        <dbReference type="ARBA" id="ARBA00023163"/>
    </source>
</evidence>
<keyword evidence="7 9" id="KW-0010">Activator</keyword>
<keyword evidence="3 10" id="KW-0597">Phosphoprotein</keyword>
<dbReference type="Gene3D" id="1.10.10.10">
    <property type="entry name" value="Winged helix-like DNA-binding domain superfamily/Winged helix DNA-binding domain"/>
    <property type="match status" value="1"/>
</dbReference>
<sequence length="226" mass="26074">MELIRMLIVEDDPMVMEINAEFISRIGGFQLVGKAFSGTEAFRLIQETDPDLVLLDYFLPDMDGLAILKEIRLQELTVDVIPVTANRSAEHIQQILRYGASDYILKPFRFERLQTALEQYKITYKKLRMNDQLEQVDMDLITGMRSQKADTTNRMLPKGLNPHTLQQIIDYLQEQKKAMSAEEVASGTGLARVTVRRYLEYLQKRGDVQLVVKYGSIGRPVNRYRL</sequence>
<accession>A0AAV4LDI8</accession>
<dbReference type="GO" id="GO:0003677">
    <property type="term" value="F:DNA binding"/>
    <property type="evidence" value="ECO:0007669"/>
    <property type="project" value="UniProtKB-KW"/>
</dbReference>
<dbReference type="EMBL" id="BOQE01000001">
    <property type="protein sequence ID" value="GIM45890.1"/>
    <property type="molecule type" value="Genomic_DNA"/>
</dbReference>
<evidence type="ECO:0000256" key="2">
    <source>
        <dbReference type="ARBA" id="ARBA00022490"/>
    </source>
</evidence>
<protein>
    <recommendedName>
        <fullName evidence="9">Transcriptional regulatory protein</fullName>
    </recommendedName>
</protein>
<dbReference type="Proteomes" id="UP001057291">
    <property type="component" value="Unassembled WGS sequence"/>
</dbReference>
<comment type="subcellular location">
    <subcellularLocation>
        <location evidence="1 9">Cytoplasm</location>
    </subcellularLocation>
</comment>
<dbReference type="GO" id="GO:0003700">
    <property type="term" value="F:DNA-binding transcription factor activity"/>
    <property type="evidence" value="ECO:0007669"/>
    <property type="project" value="InterPro"/>
</dbReference>
<evidence type="ECO:0000256" key="3">
    <source>
        <dbReference type="ARBA" id="ARBA00022553"/>
    </source>
</evidence>
<dbReference type="SUPFAM" id="SSF52172">
    <property type="entry name" value="CheY-like"/>
    <property type="match status" value="1"/>
</dbReference>
<keyword evidence="4 9" id="KW-0902">Two-component regulatory system</keyword>
<keyword evidence="13" id="KW-1185">Reference proteome</keyword>
<dbReference type="GO" id="GO:0005737">
    <property type="term" value="C:cytoplasm"/>
    <property type="evidence" value="ECO:0007669"/>
    <property type="project" value="UniProtKB-SubCell"/>
</dbReference>
<dbReference type="InterPro" id="IPR051271">
    <property type="entry name" value="2C-system_Tx_regulators"/>
</dbReference>
<feature type="domain" description="Response regulatory" evidence="11">
    <location>
        <begin position="5"/>
        <end position="121"/>
    </location>
</feature>
<dbReference type="InterPro" id="IPR024187">
    <property type="entry name" value="Sig_transdc_resp-reg_cit/mal"/>
</dbReference>
<comment type="caution">
    <text evidence="12">The sequence shown here is derived from an EMBL/GenBank/DDBJ whole genome shotgun (WGS) entry which is preliminary data.</text>
</comment>
<dbReference type="InterPro" id="IPR005471">
    <property type="entry name" value="Tscrpt_reg_IclR_N"/>
</dbReference>
<keyword evidence="5 9" id="KW-0805">Transcription regulation</keyword>
<dbReference type="GO" id="GO:0000156">
    <property type="term" value="F:phosphorelay response regulator activity"/>
    <property type="evidence" value="ECO:0007669"/>
    <property type="project" value="TreeGrafter"/>
</dbReference>
<dbReference type="InterPro" id="IPR036388">
    <property type="entry name" value="WH-like_DNA-bd_sf"/>
</dbReference>
<organism evidence="12 13">
    <name type="scientific">Collibacillus ludicampi</name>
    <dbReference type="NCBI Taxonomy" id="2771369"/>
    <lineage>
        <taxon>Bacteria</taxon>
        <taxon>Bacillati</taxon>
        <taxon>Bacillota</taxon>
        <taxon>Bacilli</taxon>
        <taxon>Bacillales</taxon>
        <taxon>Alicyclobacillaceae</taxon>
        <taxon>Collibacillus</taxon>
    </lineage>
</organism>
<dbReference type="PANTHER" id="PTHR45526">
    <property type="entry name" value="TRANSCRIPTIONAL REGULATORY PROTEIN DPIA"/>
    <property type="match status" value="1"/>
</dbReference>
<dbReference type="Pfam" id="PF09339">
    <property type="entry name" value="HTH_IclR"/>
    <property type="match status" value="1"/>
</dbReference>
<dbReference type="SUPFAM" id="SSF46785">
    <property type="entry name" value="Winged helix' DNA-binding domain"/>
    <property type="match status" value="1"/>
</dbReference>
<reference evidence="12" key="1">
    <citation type="journal article" date="2023" name="Int. J. Syst. Evol. Microbiol.">
        <title>Collibacillus ludicampi gen. nov., sp. nov., a new soil bacterium of the family Alicyclobacillaceae.</title>
        <authorList>
            <person name="Jojima T."/>
            <person name="Ioku Y."/>
            <person name="Fukuta Y."/>
            <person name="Shirasaka N."/>
            <person name="Matsumura Y."/>
            <person name="Mori M."/>
        </authorList>
    </citation>
    <scope>NUCLEOTIDE SEQUENCE</scope>
    <source>
        <strain evidence="12">TP075</strain>
    </source>
</reference>
<evidence type="ECO:0000256" key="6">
    <source>
        <dbReference type="ARBA" id="ARBA00023125"/>
    </source>
</evidence>
<dbReference type="PANTHER" id="PTHR45526:SF1">
    <property type="entry name" value="TRANSCRIPTIONAL REGULATORY PROTEIN DCUR-RELATED"/>
    <property type="match status" value="1"/>
</dbReference>
<name>A0AAV4LDI8_9BACL</name>
<evidence type="ECO:0000256" key="1">
    <source>
        <dbReference type="ARBA" id="ARBA00004496"/>
    </source>
</evidence>
<dbReference type="PIRSF" id="PIRSF006171">
    <property type="entry name" value="RR_citrat_malat"/>
    <property type="match status" value="1"/>
</dbReference>
<gene>
    <name evidence="12" type="ORF">DNHGIG_14390</name>
</gene>
<evidence type="ECO:0000313" key="12">
    <source>
        <dbReference type="EMBL" id="GIM45890.1"/>
    </source>
</evidence>
<evidence type="ECO:0000256" key="10">
    <source>
        <dbReference type="PROSITE-ProRule" id="PRU00169"/>
    </source>
</evidence>
<evidence type="ECO:0000259" key="11">
    <source>
        <dbReference type="PROSITE" id="PS50110"/>
    </source>
</evidence>
<dbReference type="Pfam" id="PF00072">
    <property type="entry name" value="Response_reg"/>
    <property type="match status" value="1"/>
</dbReference>
<dbReference type="PROSITE" id="PS50110">
    <property type="entry name" value="RESPONSE_REGULATORY"/>
    <property type="match status" value="1"/>
</dbReference>
<dbReference type="CDD" id="cd19925">
    <property type="entry name" value="REC_citrate_TCS"/>
    <property type="match status" value="1"/>
</dbReference>
<feature type="modified residue" description="4-aspartylphosphate" evidence="10">
    <location>
        <position position="56"/>
    </location>
</feature>
<keyword evidence="6 9" id="KW-0238">DNA-binding</keyword>
<dbReference type="InterPro" id="IPR011006">
    <property type="entry name" value="CheY-like_superfamily"/>
</dbReference>
<dbReference type="RefSeq" id="WP_282199052.1">
    <property type="nucleotide sequence ID" value="NZ_BOQE01000001.1"/>
</dbReference>
<dbReference type="InterPro" id="IPR001789">
    <property type="entry name" value="Sig_transdc_resp-reg_receiver"/>
</dbReference>
<evidence type="ECO:0000256" key="4">
    <source>
        <dbReference type="ARBA" id="ARBA00023012"/>
    </source>
</evidence>